<dbReference type="PROSITE" id="PS50071">
    <property type="entry name" value="HOMEOBOX_2"/>
    <property type="match status" value="1"/>
</dbReference>
<evidence type="ECO:0000256" key="5">
    <source>
        <dbReference type="PROSITE-ProRule" id="PRU00108"/>
    </source>
</evidence>
<dbReference type="OMA" id="AGYCIPS"/>
<dbReference type="PANTHER" id="PTHR24333:SF8">
    <property type="entry name" value="HOMEOBOX PROTEIN CEH-62"/>
    <property type="match status" value="1"/>
</dbReference>
<keyword evidence="4 5" id="KW-0539">Nucleus</keyword>
<dbReference type="PRINTS" id="PR00031">
    <property type="entry name" value="HTHREPRESSR"/>
</dbReference>
<evidence type="ECO:0000256" key="1">
    <source>
        <dbReference type="ARBA" id="ARBA00004123"/>
    </source>
</evidence>
<dbReference type="Pfam" id="PF00046">
    <property type="entry name" value="Homeodomain"/>
    <property type="match status" value="1"/>
</dbReference>
<dbReference type="GO" id="GO:0003677">
    <property type="term" value="F:DNA binding"/>
    <property type="evidence" value="ECO:0007669"/>
    <property type="project" value="UniProtKB-UniRule"/>
</dbReference>
<evidence type="ECO:0000313" key="9">
    <source>
        <dbReference type="Proteomes" id="UP000694845"/>
    </source>
</evidence>
<dbReference type="GO" id="GO:0000981">
    <property type="term" value="F:DNA-binding transcription factor activity, RNA polymerase II-specific"/>
    <property type="evidence" value="ECO:0007669"/>
    <property type="project" value="InterPro"/>
</dbReference>
<protein>
    <submittedName>
        <fullName evidence="10">Homeobox protein BarH-like 1</fullName>
    </submittedName>
</protein>
<dbReference type="PRINTS" id="PR00024">
    <property type="entry name" value="HOMEOBOX"/>
</dbReference>
<dbReference type="InterPro" id="IPR050848">
    <property type="entry name" value="Homeobox_TF"/>
</dbReference>
<evidence type="ECO:0000256" key="2">
    <source>
        <dbReference type="ARBA" id="ARBA00023125"/>
    </source>
</evidence>
<name>A0A8B7Y5F9_ACAPL</name>
<evidence type="ECO:0000313" key="10">
    <source>
        <dbReference type="RefSeq" id="XP_022088428.1"/>
    </source>
</evidence>
<feature type="compositionally biased region" description="Basic and acidic residues" evidence="7">
    <location>
        <begin position="219"/>
        <end position="230"/>
    </location>
</feature>
<evidence type="ECO:0000256" key="7">
    <source>
        <dbReference type="SAM" id="MobiDB-lite"/>
    </source>
</evidence>
<dbReference type="OrthoDB" id="6159439at2759"/>
<keyword evidence="2 5" id="KW-0238">DNA-binding</keyword>
<feature type="region of interest" description="Disordered" evidence="7">
    <location>
        <begin position="45"/>
        <end position="67"/>
    </location>
</feature>
<evidence type="ECO:0000256" key="4">
    <source>
        <dbReference type="ARBA" id="ARBA00023242"/>
    </source>
</evidence>
<dbReference type="InterPro" id="IPR020479">
    <property type="entry name" value="HD_metazoa"/>
</dbReference>
<keyword evidence="9" id="KW-1185">Reference proteome</keyword>
<evidence type="ECO:0000256" key="6">
    <source>
        <dbReference type="RuleBase" id="RU000682"/>
    </source>
</evidence>
<organism evidence="9 10">
    <name type="scientific">Acanthaster planci</name>
    <name type="common">Crown-of-thorns starfish</name>
    <dbReference type="NCBI Taxonomy" id="133434"/>
    <lineage>
        <taxon>Eukaryota</taxon>
        <taxon>Metazoa</taxon>
        <taxon>Echinodermata</taxon>
        <taxon>Eleutherozoa</taxon>
        <taxon>Asterozoa</taxon>
        <taxon>Asteroidea</taxon>
        <taxon>Valvatacea</taxon>
        <taxon>Valvatida</taxon>
        <taxon>Acanthasteridae</taxon>
        <taxon>Acanthaster</taxon>
    </lineage>
</organism>
<dbReference type="GO" id="GO:0005634">
    <property type="term" value="C:nucleus"/>
    <property type="evidence" value="ECO:0007669"/>
    <property type="project" value="UniProtKB-SubCell"/>
</dbReference>
<dbReference type="SUPFAM" id="SSF46689">
    <property type="entry name" value="Homeodomain-like"/>
    <property type="match status" value="1"/>
</dbReference>
<dbReference type="InterPro" id="IPR009057">
    <property type="entry name" value="Homeodomain-like_sf"/>
</dbReference>
<dbReference type="SMART" id="SM00389">
    <property type="entry name" value="HOX"/>
    <property type="match status" value="1"/>
</dbReference>
<dbReference type="GeneID" id="110978066"/>
<comment type="subcellular location">
    <subcellularLocation>
        <location evidence="1 5 6">Nucleus</location>
    </subcellularLocation>
</comment>
<keyword evidence="3 5" id="KW-0371">Homeobox</keyword>
<accession>A0A8B7Y5F9</accession>
<dbReference type="CDD" id="cd00086">
    <property type="entry name" value="homeodomain"/>
    <property type="match status" value="1"/>
</dbReference>
<feature type="domain" description="Homeobox" evidence="8">
    <location>
        <begin position="161"/>
        <end position="221"/>
    </location>
</feature>
<dbReference type="Proteomes" id="UP000694845">
    <property type="component" value="Unplaced"/>
</dbReference>
<reference evidence="10" key="1">
    <citation type="submission" date="2025-08" db="UniProtKB">
        <authorList>
            <consortium name="RefSeq"/>
        </authorList>
    </citation>
    <scope>IDENTIFICATION</scope>
</reference>
<feature type="region of interest" description="Disordered" evidence="7">
    <location>
        <begin position="213"/>
        <end position="266"/>
    </location>
</feature>
<dbReference type="InterPro" id="IPR017970">
    <property type="entry name" value="Homeobox_CS"/>
</dbReference>
<dbReference type="PANTHER" id="PTHR24333">
    <property type="entry name" value="HOMEO BOX HB9 LIKE A-RELATED"/>
    <property type="match status" value="1"/>
</dbReference>
<proteinExistence type="predicted"/>
<dbReference type="RefSeq" id="XP_022088428.1">
    <property type="nucleotide sequence ID" value="XM_022232736.1"/>
</dbReference>
<dbReference type="Gene3D" id="1.10.10.60">
    <property type="entry name" value="Homeodomain-like"/>
    <property type="match status" value="1"/>
</dbReference>
<dbReference type="PROSITE" id="PS00027">
    <property type="entry name" value="HOMEOBOX_1"/>
    <property type="match status" value="1"/>
</dbReference>
<feature type="DNA-binding region" description="Homeobox" evidence="5">
    <location>
        <begin position="163"/>
        <end position="222"/>
    </location>
</feature>
<dbReference type="InterPro" id="IPR001356">
    <property type="entry name" value="HD"/>
</dbReference>
<gene>
    <name evidence="10" type="primary">LOC110978066</name>
</gene>
<sequence length="266" mass="28948">MEFLHAAGRPEFPYFAAGPHAGKSFTAPAPLQPTHGATPFSIEDILNRRTPGPSSAQPPSGKPAKSPANAALQCATECGEFASQNREKVSRSETCISFTAVPSVPKCLGFATCTAALCVCRERRLGADGDTDQWPFLIRTSAGYCIPSLFPSETTSGTLRSRRRKARTVFVDSQLRGLEARFQAQKYLSTPERIELAVGLGLTETQVKTWFQNRRMKQKKDTAGPKDQRDHHVRPVGTRVGQPVGTCKRDQATAAETMGEEEALNP</sequence>
<evidence type="ECO:0000259" key="8">
    <source>
        <dbReference type="PROSITE" id="PS50071"/>
    </source>
</evidence>
<dbReference type="AlphaFoldDB" id="A0A8B7Y5F9"/>
<evidence type="ECO:0000256" key="3">
    <source>
        <dbReference type="ARBA" id="ARBA00023155"/>
    </source>
</evidence>
<dbReference type="InterPro" id="IPR000047">
    <property type="entry name" value="HTH_motif"/>
</dbReference>
<dbReference type="KEGG" id="aplc:110978066"/>